<dbReference type="Proteomes" id="UP000439550">
    <property type="component" value="Unassembled WGS sequence"/>
</dbReference>
<dbReference type="GO" id="GO:0008113">
    <property type="term" value="F:peptide-methionine (S)-S-oxide reductase activity"/>
    <property type="evidence" value="ECO:0007669"/>
    <property type="project" value="UniProtKB-UniRule"/>
</dbReference>
<dbReference type="InterPro" id="IPR002569">
    <property type="entry name" value="Met_Sox_Rdtase_MsrA_dom"/>
</dbReference>
<evidence type="ECO:0000256" key="5">
    <source>
        <dbReference type="HAMAP-Rule" id="MF_01401"/>
    </source>
</evidence>
<feature type="domain" description="Peptide methionine sulphoxide reductase MsrA" evidence="6">
    <location>
        <begin position="4"/>
        <end position="153"/>
    </location>
</feature>
<protein>
    <recommendedName>
        <fullName evidence="5">Peptide methionine sulfoxide reductase MsrA</fullName>
        <shortName evidence="5">Protein-methionine-S-oxide reductase</shortName>
        <ecNumber evidence="5">1.8.4.11</ecNumber>
    </recommendedName>
    <alternativeName>
        <fullName evidence="5">Peptide-methionine (S)-S-oxide reductase</fullName>
        <shortName evidence="5">Peptide Met(O) reductase</shortName>
    </alternativeName>
</protein>
<keyword evidence="2 5" id="KW-0560">Oxidoreductase</keyword>
<comment type="function">
    <text evidence="5">Has an important function as a repair enzyme for proteins that have been inactivated by oxidation. Catalyzes the reversible oxidation-reduction of methionine sulfoxide in proteins to methionine.</text>
</comment>
<sequence>MIEKAVFAGGCFWCMVEPFEERKGIISVVSGYTGGFVEDPTYDQVSGKYTGHTEAVEILFDSDLITYETLLELYWDLIDPTDAQGQIYDRGDNYRPVIFVENDEQRKKAIASKNKLEASKIWNAPIVVPIEDAQAFWPAEEYHQDFYLKNPKRAQGMHKARKRYLTLKKWRAKWPF</sequence>
<evidence type="ECO:0000313" key="7">
    <source>
        <dbReference type="EMBL" id="MQW39239.1"/>
    </source>
</evidence>
<comment type="catalytic activity">
    <reaction evidence="3 5">
        <text>L-methionyl-[protein] + [thioredoxin]-disulfide + H2O = L-methionyl-(S)-S-oxide-[protein] + [thioredoxin]-dithiol</text>
        <dbReference type="Rhea" id="RHEA:14217"/>
        <dbReference type="Rhea" id="RHEA-COMP:10698"/>
        <dbReference type="Rhea" id="RHEA-COMP:10700"/>
        <dbReference type="Rhea" id="RHEA-COMP:12313"/>
        <dbReference type="Rhea" id="RHEA-COMP:12315"/>
        <dbReference type="ChEBI" id="CHEBI:15377"/>
        <dbReference type="ChEBI" id="CHEBI:16044"/>
        <dbReference type="ChEBI" id="CHEBI:29950"/>
        <dbReference type="ChEBI" id="CHEBI:44120"/>
        <dbReference type="ChEBI" id="CHEBI:50058"/>
        <dbReference type="EC" id="1.8.4.11"/>
    </reaction>
</comment>
<dbReference type="OrthoDB" id="4174719at2"/>
<evidence type="ECO:0000256" key="3">
    <source>
        <dbReference type="ARBA" id="ARBA00047806"/>
    </source>
</evidence>
<gene>
    <name evidence="5 7" type="primary">msrA</name>
    <name evidence="7" type="ORF">GHI93_04710</name>
</gene>
<dbReference type="Gene3D" id="3.30.1060.10">
    <property type="entry name" value="Peptide methionine sulphoxide reductase MsrA"/>
    <property type="match status" value="1"/>
</dbReference>
<dbReference type="InterPro" id="IPR036509">
    <property type="entry name" value="Met_Sox_Rdtase_MsrA_sf"/>
</dbReference>
<dbReference type="HAMAP" id="MF_01401">
    <property type="entry name" value="MsrA"/>
    <property type="match status" value="1"/>
</dbReference>
<dbReference type="EC" id="1.8.4.11" evidence="5"/>
<proteinExistence type="inferred from homology"/>
<dbReference type="RefSeq" id="WP_153495914.1">
    <property type="nucleotide sequence ID" value="NZ_CAXYUY010000002.1"/>
</dbReference>
<reference evidence="7 8" key="1">
    <citation type="submission" date="2019-10" db="EMBL/GenBank/DDBJ databases">
        <authorList>
            <person name="Dong K."/>
        </authorList>
    </citation>
    <scope>NUCLEOTIDE SEQUENCE [LARGE SCALE GENOMIC DNA]</scope>
    <source>
        <strain evidence="7 8">DSM 28960</strain>
    </source>
</reference>
<dbReference type="NCBIfam" id="TIGR00401">
    <property type="entry name" value="msrA"/>
    <property type="match status" value="1"/>
</dbReference>
<evidence type="ECO:0000259" key="6">
    <source>
        <dbReference type="Pfam" id="PF01625"/>
    </source>
</evidence>
<dbReference type="Pfam" id="PF01625">
    <property type="entry name" value="PMSR"/>
    <property type="match status" value="1"/>
</dbReference>
<dbReference type="SUPFAM" id="SSF55068">
    <property type="entry name" value="Peptide methionine sulfoxide reductase"/>
    <property type="match status" value="1"/>
</dbReference>
<evidence type="ECO:0000256" key="1">
    <source>
        <dbReference type="ARBA" id="ARBA00005591"/>
    </source>
</evidence>
<dbReference type="AlphaFoldDB" id="A0A7X1Z7J3"/>
<accession>A0A7X1Z7J3</accession>
<name>A0A7X1Z7J3_9LACT</name>
<evidence type="ECO:0000313" key="8">
    <source>
        <dbReference type="Proteomes" id="UP000439550"/>
    </source>
</evidence>
<evidence type="ECO:0000256" key="4">
    <source>
        <dbReference type="ARBA" id="ARBA00048782"/>
    </source>
</evidence>
<organism evidence="7 8">
    <name type="scientific">Lactococcus hircilactis</name>
    <dbReference type="NCBI Taxonomy" id="1494462"/>
    <lineage>
        <taxon>Bacteria</taxon>
        <taxon>Bacillati</taxon>
        <taxon>Bacillota</taxon>
        <taxon>Bacilli</taxon>
        <taxon>Lactobacillales</taxon>
        <taxon>Streptococcaceae</taxon>
        <taxon>Lactococcus</taxon>
    </lineage>
</organism>
<dbReference type="PANTHER" id="PTHR43774:SF1">
    <property type="entry name" value="PEPTIDE METHIONINE SULFOXIDE REDUCTASE MSRA 2"/>
    <property type="match status" value="1"/>
</dbReference>
<feature type="active site" evidence="5">
    <location>
        <position position="11"/>
    </location>
</feature>
<evidence type="ECO:0000256" key="2">
    <source>
        <dbReference type="ARBA" id="ARBA00023002"/>
    </source>
</evidence>
<keyword evidence="8" id="KW-1185">Reference proteome</keyword>
<dbReference type="PANTHER" id="PTHR43774">
    <property type="entry name" value="PEPTIDE METHIONINE SULFOXIDE REDUCTASE"/>
    <property type="match status" value="1"/>
</dbReference>
<dbReference type="EMBL" id="WITJ01000005">
    <property type="protein sequence ID" value="MQW39239.1"/>
    <property type="molecule type" value="Genomic_DNA"/>
</dbReference>
<comment type="caution">
    <text evidence="7">The sequence shown here is derived from an EMBL/GenBank/DDBJ whole genome shotgun (WGS) entry which is preliminary data.</text>
</comment>
<comment type="similarity">
    <text evidence="1 5">Belongs to the MsrA Met sulfoxide reductase family.</text>
</comment>
<comment type="catalytic activity">
    <reaction evidence="4 5">
        <text>[thioredoxin]-disulfide + L-methionine + H2O = L-methionine (S)-S-oxide + [thioredoxin]-dithiol</text>
        <dbReference type="Rhea" id="RHEA:19993"/>
        <dbReference type="Rhea" id="RHEA-COMP:10698"/>
        <dbReference type="Rhea" id="RHEA-COMP:10700"/>
        <dbReference type="ChEBI" id="CHEBI:15377"/>
        <dbReference type="ChEBI" id="CHEBI:29950"/>
        <dbReference type="ChEBI" id="CHEBI:50058"/>
        <dbReference type="ChEBI" id="CHEBI:57844"/>
        <dbReference type="ChEBI" id="CHEBI:58772"/>
        <dbReference type="EC" id="1.8.4.11"/>
    </reaction>
</comment>